<evidence type="ECO:0000256" key="5">
    <source>
        <dbReference type="ARBA" id="ARBA00023015"/>
    </source>
</evidence>
<dbReference type="PROSITE" id="PS50293">
    <property type="entry name" value="TPR_REGION"/>
    <property type="match status" value="2"/>
</dbReference>
<feature type="repeat" description="TPR" evidence="9">
    <location>
        <begin position="374"/>
        <end position="407"/>
    </location>
</feature>
<feature type="compositionally biased region" description="Basic residues" evidence="10">
    <location>
        <begin position="923"/>
        <end position="936"/>
    </location>
</feature>
<comment type="caution">
    <text evidence="11">The sequence shown here is derived from an EMBL/GenBank/DDBJ whole genome shotgun (WGS) entry which is preliminary data.</text>
</comment>
<evidence type="ECO:0000256" key="10">
    <source>
        <dbReference type="SAM" id="MobiDB-lite"/>
    </source>
</evidence>
<feature type="repeat" description="TPR" evidence="9">
    <location>
        <begin position="231"/>
        <end position="264"/>
    </location>
</feature>
<proteinExistence type="inferred from homology"/>
<feature type="compositionally biased region" description="Basic and acidic residues" evidence="10">
    <location>
        <begin position="584"/>
        <end position="611"/>
    </location>
</feature>
<evidence type="ECO:0000313" key="11">
    <source>
        <dbReference type="EMBL" id="TXT07392.1"/>
    </source>
</evidence>
<keyword evidence="2" id="KW-0678">Repressor</keyword>
<evidence type="ECO:0000313" key="12">
    <source>
        <dbReference type="Proteomes" id="UP000473826"/>
    </source>
</evidence>
<protein>
    <submittedName>
        <fullName evidence="11">Uncharacterized protein</fullName>
    </submittedName>
</protein>
<dbReference type="InterPro" id="IPR051630">
    <property type="entry name" value="Corepressor-Demethylase"/>
</dbReference>
<dbReference type="GO" id="GO:0017053">
    <property type="term" value="C:transcription repressor complex"/>
    <property type="evidence" value="ECO:0007669"/>
    <property type="project" value="TreeGrafter"/>
</dbReference>
<feature type="compositionally biased region" description="Basic and acidic residues" evidence="10">
    <location>
        <begin position="815"/>
        <end position="827"/>
    </location>
</feature>
<comment type="subcellular location">
    <subcellularLocation>
        <location evidence="1">Nucleus</location>
    </subcellularLocation>
</comment>
<feature type="region of interest" description="Disordered" evidence="10">
    <location>
        <begin position="1"/>
        <end position="80"/>
    </location>
</feature>
<dbReference type="GO" id="GO:0000978">
    <property type="term" value="F:RNA polymerase II cis-regulatory region sequence-specific DNA binding"/>
    <property type="evidence" value="ECO:0007669"/>
    <property type="project" value="TreeGrafter"/>
</dbReference>
<feature type="compositionally biased region" description="Pro residues" evidence="10">
    <location>
        <begin position="33"/>
        <end position="76"/>
    </location>
</feature>
<feature type="region of interest" description="Disordered" evidence="10">
    <location>
        <begin position="456"/>
        <end position="866"/>
    </location>
</feature>
<comment type="similarity">
    <text evidence="8">Belongs to the CYC8/SSN6 family.</text>
</comment>
<dbReference type="PANTHER" id="PTHR14017:SF1">
    <property type="entry name" value="LD02225P"/>
    <property type="match status" value="1"/>
</dbReference>
<feature type="repeat" description="TPR" evidence="9">
    <location>
        <begin position="90"/>
        <end position="123"/>
    </location>
</feature>
<dbReference type="Gene3D" id="1.25.40.10">
    <property type="entry name" value="Tetratricopeptide repeat domain"/>
    <property type="match status" value="2"/>
</dbReference>
<dbReference type="InterPro" id="IPR019734">
    <property type="entry name" value="TPR_rpt"/>
</dbReference>
<dbReference type="SMART" id="SM00028">
    <property type="entry name" value="TPR"/>
    <property type="match status" value="10"/>
</dbReference>
<name>A0A7D8V3X7_VANHU</name>
<sequence>MPVHQPYPPPGPGYSQPSHPMHHHHSARHASNGPPPPMPVGGPPPPPLAVGGPPPPQAMPMPGPPPPEAGGPPPAPKQDGVLSQLALANENTWMLIGAVSEQMNDQPRALQAFENALRHNPNSILGLNAVASLARNRDDFDKAIEYFQRILNIKQDNGDVWGSMGHCLLMKDDLPKAYTAYQQALHYLPNPKEPKLWYGIGILYDRYGSFEHAEEAFSSVLKMDPNFEKANEIYFRLGIIYKHQRKYSHSLECFRYIISNPPRPLTSWDIWFQLGHVYELDHDYSAARDAYMRVLGHQSDHAKVLQQLGWLYHQPGASFANQEQAVQYLTKSLETDGTDAQSWYLLGRAFMAGSRYNKAYEAYQQAVYRDGRNPTFWCSIGVLYFQINQYRDALDAYSRAIRLNPYIWEVWYNLGSLYESCNNQITDAIDAYSRAAELDASNTAIKHRLQLLQNAGSSNAPLPPAPAPVDVHPSQYATPPGGGYGNNASPSGSPRLPQAQVPPQGDVRDGQPKVRDLPAPPGDYGRGSPGPFRGGGPPPLNHVDESRGSMALHAPLGPIDTDRPEPRDLRERYEGAPPPGPYGERGHGEPVFAHGERPGEPPHFDRRHEGGRGSPRHRVEPGPPHGYPPHAGGPPHPGYRDREREEWERREREQAQAQAQLQQQQQQQAQQQHRGMPPQQHDPRQPSPRLAERGHPADPRGPPARGPGDPREYGRPPPPDGYPPYGYERGGPGGPGYHPAYDARRDDRRFDEREGPPNGPPLRHPSATRDVGYQQDIRAPSPAASTSSKASTRRKVSDNNDRATPLSANRKPPPRKPEPLKKERRQNGDNTPAGSPGPSPAASVSSSAARQPPAPPSRTVDEGKSLAPIAIPSLTFQTMTREPPMRSCSCRLTAVRLSRRLRFRPRRLVRRAPRRCLASSARARPRPGLRRLARATKRSEGRLAHPPLHRARRGAQSLKF</sequence>
<organism evidence="11 12">
    <name type="scientific">Vanrija humicola</name>
    <name type="common">Yeast</name>
    <name type="synonym">Cryptococcus humicola</name>
    <dbReference type="NCBI Taxonomy" id="5417"/>
    <lineage>
        <taxon>Eukaryota</taxon>
        <taxon>Fungi</taxon>
        <taxon>Dikarya</taxon>
        <taxon>Basidiomycota</taxon>
        <taxon>Agaricomycotina</taxon>
        <taxon>Tremellomycetes</taxon>
        <taxon>Trichosporonales</taxon>
        <taxon>Trichosporonaceae</taxon>
        <taxon>Vanrija</taxon>
    </lineage>
</organism>
<evidence type="ECO:0000256" key="9">
    <source>
        <dbReference type="PROSITE-ProRule" id="PRU00339"/>
    </source>
</evidence>
<feature type="repeat" description="TPR" evidence="9">
    <location>
        <begin position="268"/>
        <end position="301"/>
    </location>
</feature>
<evidence type="ECO:0000256" key="7">
    <source>
        <dbReference type="ARBA" id="ARBA00023242"/>
    </source>
</evidence>
<evidence type="ECO:0000256" key="3">
    <source>
        <dbReference type="ARBA" id="ARBA00022737"/>
    </source>
</evidence>
<evidence type="ECO:0000256" key="1">
    <source>
        <dbReference type="ARBA" id="ARBA00004123"/>
    </source>
</evidence>
<evidence type="ECO:0000256" key="6">
    <source>
        <dbReference type="ARBA" id="ARBA00023163"/>
    </source>
</evidence>
<feature type="compositionally biased region" description="Low complexity" evidence="10">
    <location>
        <begin position="832"/>
        <end position="851"/>
    </location>
</feature>
<dbReference type="FunFam" id="1.25.40.10:FF:000078">
    <property type="entry name" value="Transcriptional corepressor Cyc8"/>
    <property type="match status" value="1"/>
</dbReference>
<gene>
    <name evidence="11" type="ORF">VHUM_03112</name>
</gene>
<dbReference type="PANTHER" id="PTHR14017">
    <property type="entry name" value="LYSINE-SPECIFIC DEMETHYLASE"/>
    <property type="match status" value="1"/>
</dbReference>
<evidence type="ECO:0000256" key="8">
    <source>
        <dbReference type="ARBA" id="ARBA00061082"/>
    </source>
</evidence>
<dbReference type="GO" id="GO:0000122">
    <property type="term" value="P:negative regulation of transcription by RNA polymerase II"/>
    <property type="evidence" value="ECO:0007669"/>
    <property type="project" value="TreeGrafter"/>
</dbReference>
<feature type="compositionally biased region" description="Basic and acidic residues" evidence="10">
    <location>
        <begin position="506"/>
        <end position="516"/>
    </location>
</feature>
<dbReference type="GO" id="GO:0031490">
    <property type="term" value="F:chromatin DNA binding"/>
    <property type="evidence" value="ECO:0007669"/>
    <property type="project" value="TreeGrafter"/>
</dbReference>
<dbReference type="FunFam" id="1.25.40.10:FF:000403">
    <property type="entry name" value="General transcriptional repressor, putative"/>
    <property type="match status" value="1"/>
</dbReference>
<feature type="repeat" description="TPR" evidence="9">
    <location>
        <begin position="124"/>
        <end position="157"/>
    </location>
</feature>
<dbReference type="Pfam" id="PF13181">
    <property type="entry name" value="TPR_8"/>
    <property type="match status" value="3"/>
</dbReference>
<evidence type="ECO:0000256" key="4">
    <source>
        <dbReference type="ARBA" id="ARBA00022803"/>
    </source>
</evidence>
<keyword evidence="4 9" id="KW-0802">TPR repeat</keyword>
<dbReference type="SUPFAM" id="SSF48452">
    <property type="entry name" value="TPR-like"/>
    <property type="match status" value="2"/>
</dbReference>
<keyword evidence="7" id="KW-0539">Nucleus</keyword>
<dbReference type="AlphaFoldDB" id="A0A7D8V3X7"/>
<feature type="compositionally biased region" description="Pro residues" evidence="10">
    <location>
        <begin position="1"/>
        <end position="12"/>
    </location>
</feature>
<keyword evidence="6" id="KW-0804">Transcription</keyword>
<dbReference type="PROSITE" id="PS50005">
    <property type="entry name" value="TPR"/>
    <property type="match status" value="8"/>
</dbReference>
<evidence type="ECO:0000256" key="2">
    <source>
        <dbReference type="ARBA" id="ARBA00022491"/>
    </source>
</evidence>
<feature type="compositionally biased region" description="Low complexity" evidence="10">
    <location>
        <begin position="779"/>
        <end position="790"/>
    </location>
</feature>
<accession>A0A7D8V3X7</accession>
<feature type="repeat" description="TPR" evidence="9">
    <location>
        <begin position="194"/>
        <end position="227"/>
    </location>
</feature>
<dbReference type="OrthoDB" id="418911at2759"/>
<keyword evidence="12" id="KW-1185">Reference proteome</keyword>
<feature type="compositionally biased region" description="Basic and acidic residues" evidence="10">
    <location>
        <begin position="741"/>
        <end position="755"/>
    </location>
</feature>
<feature type="compositionally biased region" description="Basic and acidic residues" evidence="10">
    <location>
        <begin position="560"/>
        <end position="574"/>
    </location>
</feature>
<dbReference type="Pfam" id="PF00515">
    <property type="entry name" value="TPR_1"/>
    <property type="match status" value="1"/>
</dbReference>
<dbReference type="EMBL" id="QKWK01000008">
    <property type="protein sequence ID" value="TXT07392.1"/>
    <property type="molecule type" value="Genomic_DNA"/>
</dbReference>
<feature type="compositionally biased region" description="Low complexity" evidence="10">
    <location>
        <begin position="655"/>
        <end position="672"/>
    </location>
</feature>
<feature type="repeat" description="TPR" evidence="9">
    <location>
        <begin position="340"/>
        <end position="373"/>
    </location>
</feature>
<keyword evidence="3" id="KW-0677">Repeat</keyword>
<feature type="compositionally biased region" description="Pro residues" evidence="10">
    <location>
        <begin position="621"/>
        <end position="637"/>
    </location>
</feature>
<feature type="compositionally biased region" description="Gly residues" evidence="10">
    <location>
        <begin position="524"/>
        <end position="535"/>
    </location>
</feature>
<keyword evidence="5" id="KW-0805">Transcription regulation</keyword>
<reference evidence="11 12" key="1">
    <citation type="journal article" date="2019" name="PLoS Genet.">
        <title>Convergent evolution of linked mating-type loci in basidiomycete fungi.</title>
        <authorList>
            <person name="Sun S."/>
            <person name="Coelho M.A."/>
            <person name="Heitman J."/>
            <person name="Nowrousian M."/>
        </authorList>
    </citation>
    <scope>NUCLEOTIDE SEQUENCE [LARGE SCALE GENOMIC DNA]</scope>
    <source>
        <strain evidence="11 12">CBS 4282</strain>
    </source>
</reference>
<feature type="region of interest" description="Disordered" evidence="10">
    <location>
        <begin position="917"/>
        <end position="960"/>
    </location>
</feature>
<dbReference type="InterPro" id="IPR011990">
    <property type="entry name" value="TPR-like_helical_dom_sf"/>
</dbReference>
<feature type="repeat" description="TPR" evidence="9">
    <location>
        <begin position="158"/>
        <end position="191"/>
    </location>
</feature>
<dbReference type="Pfam" id="PF13432">
    <property type="entry name" value="TPR_16"/>
    <property type="match status" value="1"/>
</dbReference>
<feature type="compositionally biased region" description="Basic and acidic residues" evidence="10">
    <location>
        <begin position="638"/>
        <end position="654"/>
    </location>
</feature>
<dbReference type="GO" id="GO:0005634">
    <property type="term" value="C:nucleus"/>
    <property type="evidence" value="ECO:0007669"/>
    <property type="project" value="UniProtKB-SubCell"/>
</dbReference>
<dbReference type="Proteomes" id="UP000473826">
    <property type="component" value="Unassembled WGS sequence"/>
</dbReference>